<accession>A0A5J6MQL3</accession>
<gene>
    <name evidence="2" type="ORF">FRZ44_36450</name>
</gene>
<evidence type="ECO:0000313" key="3">
    <source>
        <dbReference type="Proteomes" id="UP000326202"/>
    </source>
</evidence>
<sequence>MGINQSSQALEVIDAYRKGSVTRRRFLEACALLGIAPATLGLARSAKAAEEIVIANWGGDAERAEGEGWGKPFTADTGIVVKIDGSGPMPGNIKAMVDAKHVTWDVAEIEVFMAIDLGKQGLLEPIDYSIVDKNKVQPGYALEFGVCNYTYSTVVTYDTTKVGTEPPKNWVDFFNFEKYPGKRAIWKYGIGAWEAVLLGDGIAPDKLYPLDIDRAIKAARKHADNLVYFESGADSQQMLLTGEIVMGALWHTRASVLDRDTKGKVTWTWNQGALSASSWTIPKGAEHVAAAQKFIASTQIPERQIEVFKIMGNGCANPAASAMLPPALARNDPGRAENLKQQIIIDQQSYAGNYDAWLNKWLDGISG</sequence>
<dbReference type="SUPFAM" id="SSF53850">
    <property type="entry name" value="Periplasmic binding protein-like II"/>
    <property type="match status" value="1"/>
</dbReference>
<dbReference type="PANTHER" id="PTHR30222">
    <property type="entry name" value="SPERMIDINE/PUTRESCINE-BINDING PERIPLASMIC PROTEIN"/>
    <property type="match status" value="1"/>
</dbReference>
<keyword evidence="1" id="KW-0732">Signal</keyword>
<dbReference type="AlphaFoldDB" id="A0A5J6MQL3"/>
<protein>
    <submittedName>
        <fullName evidence="2">Polyamine ABC transporter substrate-binding protein</fullName>
    </submittedName>
</protein>
<dbReference type="PROSITE" id="PS51318">
    <property type="entry name" value="TAT"/>
    <property type="match status" value="1"/>
</dbReference>
<keyword evidence="3" id="KW-1185">Reference proteome</keyword>
<dbReference type="CDD" id="cd13589">
    <property type="entry name" value="PBP2_polyamine_RpCGA009"/>
    <property type="match status" value="1"/>
</dbReference>
<dbReference type="InterPro" id="IPR006311">
    <property type="entry name" value="TAT_signal"/>
</dbReference>
<dbReference type="RefSeq" id="WP_151178507.1">
    <property type="nucleotide sequence ID" value="NZ_CP042906.1"/>
</dbReference>
<organism evidence="2 3">
    <name type="scientific">Hypericibacter terrae</name>
    <dbReference type="NCBI Taxonomy" id="2602015"/>
    <lineage>
        <taxon>Bacteria</taxon>
        <taxon>Pseudomonadati</taxon>
        <taxon>Pseudomonadota</taxon>
        <taxon>Alphaproteobacteria</taxon>
        <taxon>Rhodospirillales</taxon>
        <taxon>Dongiaceae</taxon>
        <taxon>Hypericibacter</taxon>
    </lineage>
</organism>
<dbReference type="Gene3D" id="3.40.190.10">
    <property type="entry name" value="Periplasmic binding protein-like II"/>
    <property type="match status" value="2"/>
</dbReference>
<dbReference type="Pfam" id="PF13416">
    <property type="entry name" value="SBP_bac_8"/>
    <property type="match status" value="1"/>
</dbReference>
<dbReference type="EMBL" id="CP042906">
    <property type="protein sequence ID" value="QEX18340.1"/>
    <property type="molecule type" value="Genomic_DNA"/>
</dbReference>
<name>A0A5J6MQL3_9PROT</name>
<dbReference type="InterPro" id="IPR006059">
    <property type="entry name" value="SBP"/>
</dbReference>
<evidence type="ECO:0000256" key="1">
    <source>
        <dbReference type="ARBA" id="ARBA00022729"/>
    </source>
</evidence>
<dbReference type="KEGG" id="htq:FRZ44_36450"/>
<reference evidence="2 3" key="1">
    <citation type="submission" date="2019-08" db="EMBL/GenBank/DDBJ databases">
        <title>Hyperibacter terrae gen. nov., sp. nov. and Hyperibacter viscosus sp. nov., two new members in the family Rhodospirillaceae isolated from the rhizosphere of Hypericum perforatum.</title>
        <authorList>
            <person name="Noviana Z."/>
        </authorList>
    </citation>
    <scope>NUCLEOTIDE SEQUENCE [LARGE SCALE GENOMIC DNA]</scope>
    <source>
        <strain evidence="2 3">R5913</strain>
    </source>
</reference>
<evidence type="ECO:0000313" key="2">
    <source>
        <dbReference type="EMBL" id="QEX18340.1"/>
    </source>
</evidence>
<proteinExistence type="predicted"/>
<dbReference type="PANTHER" id="PTHR30222:SF2">
    <property type="entry name" value="ABC TRANSPORTER SUBSTRATE-BINDING PROTEIN"/>
    <property type="match status" value="1"/>
</dbReference>
<dbReference type="OrthoDB" id="9815444at2"/>
<dbReference type="Proteomes" id="UP000326202">
    <property type="component" value="Chromosome"/>
</dbReference>